<gene>
    <name evidence="1" type="ORF">S01H1_27841</name>
</gene>
<evidence type="ECO:0000313" key="1">
    <source>
        <dbReference type="EMBL" id="GAF92910.1"/>
    </source>
</evidence>
<protein>
    <submittedName>
        <fullName evidence="1">Uncharacterized protein</fullName>
    </submittedName>
</protein>
<accession>X0UWU8</accession>
<reference evidence="1" key="1">
    <citation type="journal article" date="2014" name="Front. Microbiol.">
        <title>High frequency of phylogenetically diverse reductive dehalogenase-homologous genes in deep subseafloor sedimentary metagenomes.</title>
        <authorList>
            <person name="Kawai M."/>
            <person name="Futagami T."/>
            <person name="Toyoda A."/>
            <person name="Takaki Y."/>
            <person name="Nishi S."/>
            <person name="Hori S."/>
            <person name="Arai W."/>
            <person name="Tsubouchi T."/>
            <person name="Morono Y."/>
            <person name="Uchiyama I."/>
            <person name="Ito T."/>
            <person name="Fujiyama A."/>
            <person name="Inagaki F."/>
            <person name="Takami H."/>
        </authorList>
    </citation>
    <scope>NUCLEOTIDE SEQUENCE</scope>
    <source>
        <strain evidence="1">Expedition CK06-06</strain>
    </source>
</reference>
<dbReference type="EMBL" id="BARS01016982">
    <property type="protein sequence ID" value="GAF92910.1"/>
    <property type="molecule type" value="Genomic_DNA"/>
</dbReference>
<dbReference type="AlphaFoldDB" id="X0UWU8"/>
<proteinExistence type="predicted"/>
<organism evidence="1">
    <name type="scientific">marine sediment metagenome</name>
    <dbReference type="NCBI Taxonomy" id="412755"/>
    <lineage>
        <taxon>unclassified sequences</taxon>
        <taxon>metagenomes</taxon>
        <taxon>ecological metagenomes</taxon>
    </lineage>
</organism>
<name>X0UWU8_9ZZZZ</name>
<comment type="caution">
    <text evidence="1">The sequence shown here is derived from an EMBL/GenBank/DDBJ whole genome shotgun (WGS) entry which is preliminary data.</text>
</comment>
<sequence length="182" mass="19710">MHLAAAFALSACSAGIKQEYDPELDRRITRMSGNVVTEQVCLVEHSLELNGAIVAEVGGTTYMLSAQSSGPAYVRPRSLVLRIDGDALTLDEPLPQSAAASCPNESGTNTNLPMGGKPPACVYMEAYWFRVTPETLRRLAEASEVVVELQGEEGTIQRRFTPPNFERFQEFVALHVPPGDGS</sequence>